<dbReference type="PIRSF" id="PIRSF008546">
    <property type="entry name" value="UCP008546"/>
    <property type="match status" value="1"/>
</dbReference>
<dbReference type="InterPro" id="IPR036287">
    <property type="entry name" value="Rv1873-like_sf"/>
</dbReference>
<dbReference type="InterPro" id="IPR014937">
    <property type="entry name" value="DUF1810"/>
</dbReference>
<evidence type="ECO:0000313" key="2">
    <source>
        <dbReference type="Proteomes" id="UP001062223"/>
    </source>
</evidence>
<sequence length="155" mass="16970">MTDAQPHAQAGDPFDLDRFVRAQQGVHDVALDELRRGRKSSHWMWFVFPQLAGLGRSATAVRYAITGADEARAYLAHPVLGSRLLTATEVVAAAPARSADALLGDVDAVKLRSSMTLFARIAADRRPFVAVLDRWYEGAEDPATLRLLGERSGRE</sequence>
<proteinExistence type="predicted"/>
<organism evidence="1 2">
    <name type="scientific">Curtobacterium poinsettiae</name>
    <dbReference type="NCBI Taxonomy" id="159612"/>
    <lineage>
        <taxon>Bacteria</taxon>
        <taxon>Bacillati</taxon>
        <taxon>Actinomycetota</taxon>
        <taxon>Actinomycetes</taxon>
        <taxon>Micrococcales</taxon>
        <taxon>Microbacteriaceae</taxon>
        <taxon>Curtobacterium</taxon>
    </lineage>
</organism>
<accession>A0A9Q9P7W6</accession>
<protein>
    <submittedName>
        <fullName evidence="1">DUF1810 domain-containing protein</fullName>
    </submittedName>
</protein>
<gene>
    <name evidence="1" type="ORF">OE229_15280</name>
</gene>
<name>A0A9Q9P7W6_9MICO</name>
<evidence type="ECO:0000313" key="1">
    <source>
        <dbReference type="EMBL" id="UYC80462.1"/>
    </source>
</evidence>
<dbReference type="Pfam" id="PF08837">
    <property type="entry name" value="DUF1810"/>
    <property type="match status" value="1"/>
</dbReference>
<dbReference type="RefSeq" id="WP_262138720.1">
    <property type="nucleotide sequence ID" value="NZ_CP106879.1"/>
</dbReference>
<dbReference type="EMBL" id="CP106879">
    <property type="protein sequence ID" value="UYC80462.1"/>
    <property type="molecule type" value="Genomic_DNA"/>
</dbReference>
<dbReference type="SUPFAM" id="SSF140736">
    <property type="entry name" value="Rv1873-like"/>
    <property type="match status" value="1"/>
</dbReference>
<dbReference type="AlphaFoldDB" id="A0A9Q9P7W6"/>
<dbReference type="KEGG" id="cpoi:OE229_15280"/>
<reference evidence="1" key="1">
    <citation type="submission" date="2022-09" db="EMBL/GenBank/DDBJ databases">
        <title>Taxonomy of Curtobacterium flaccumfaciens.</title>
        <authorList>
            <person name="Osdaghi E."/>
            <person name="Taghavi S.M."/>
            <person name="Hamidizade M."/>
            <person name="Abachi H."/>
            <person name="Fazliarab A."/>
            <person name="Baeyen S."/>
            <person name="Portier P."/>
            <person name="Van Vaerenbergh J."/>
            <person name="Jacques M.-A."/>
        </authorList>
    </citation>
    <scope>NUCLEOTIDE SEQUENCE</scope>
    <source>
        <strain evidence="1">AGQB46</strain>
    </source>
</reference>
<dbReference type="Proteomes" id="UP001062223">
    <property type="component" value="Chromosome"/>
</dbReference>
<dbReference type="Gene3D" id="1.25.40.380">
    <property type="entry name" value="Protein of unknown function DUF1810"/>
    <property type="match status" value="1"/>
</dbReference>